<dbReference type="Gene3D" id="2.60.120.10">
    <property type="entry name" value="Jelly Rolls"/>
    <property type="match status" value="1"/>
</dbReference>
<evidence type="ECO:0000313" key="3">
    <source>
        <dbReference type="Proteomes" id="UP000321436"/>
    </source>
</evidence>
<accession>A0A512RQ71</accession>
<dbReference type="EMBL" id="BKAU01000005">
    <property type="protein sequence ID" value="GEP97843.1"/>
    <property type="molecule type" value="Genomic_DNA"/>
</dbReference>
<dbReference type="Proteomes" id="UP000321436">
    <property type="component" value="Unassembled WGS sequence"/>
</dbReference>
<protein>
    <submittedName>
        <fullName evidence="2">cAMP-binding protein</fullName>
    </submittedName>
</protein>
<dbReference type="CDD" id="cd00038">
    <property type="entry name" value="CAP_ED"/>
    <property type="match status" value="1"/>
</dbReference>
<dbReference type="SUPFAM" id="SSF51206">
    <property type="entry name" value="cAMP-binding domain-like"/>
    <property type="match status" value="1"/>
</dbReference>
<organism evidence="2 3">
    <name type="scientific">Chitinophaga cymbidii</name>
    <dbReference type="NCBI Taxonomy" id="1096750"/>
    <lineage>
        <taxon>Bacteria</taxon>
        <taxon>Pseudomonadati</taxon>
        <taxon>Bacteroidota</taxon>
        <taxon>Chitinophagia</taxon>
        <taxon>Chitinophagales</taxon>
        <taxon>Chitinophagaceae</taxon>
        <taxon>Chitinophaga</taxon>
    </lineage>
</organism>
<reference evidence="2 3" key="1">
    <citation type="submission" date="2019-07" db="EMBL/GenBank/DDBJ databases">
        <title>Whole genome shotgun sequence of Chitinophaga cymbidii NBRC 109752.</title>
        <authorList>
            <person name="Hosoyama A."/>
            <person name="Uohara A."/>
            <person name="Ohji S."/>
            <person name="Ichikawa N."/>
        </authorList>
    </citation>
    <scope>NUCLEOTIDE SEQUENCE [LARGE SCALE GENOMIC DNA]</scope>
    <source>
        <strain evidence="2 3">NBRC 109752</strain>
    </source>
</reference>
<dbReference type="PROSITE" id="PS50042">
    <property type="entry name" value="CNMP_BINDING_3"/>
    <property type="match status" value="1"/>
</dbReference>
<dbReference type="InterPro" id="IPR000595">
    <property type="entry name" value="cNMP-bd_dom"/>
</dbReference>
<dbReference type="Pfam" id="PF00027">
    <property type="entry name" value="cNMP_binding"/>
    <property type="match status" value="1"/>
</dbReference>
<sequence>MHTDQFFQKIRTYAHLSPEAEDAWLALLKENTYRRGDNFINIGQTPKKVAFVTKGLFSQYYITEKGDTVIKYFFPEGRIAGSIPATLTKSGSPFTISALEDSTVLEYDFHAFRNLVSEHRDVAEFYIRYMEQHWVIDKEPDEISLRNDSARIRYDAFLQKYPELVNRLKKHHIAAYLGITPTQLSRIFAGR</sequence>
<keyword evidence="3" id="KW-1185">Reference proteome</keyword>
<evidence type="ECO:0000259" key="1">
    <source>
        <dbReference type="PROSITE" id="PS50042"/>
    </source>
</evidence>
<gene>
    <name evidence="2" type="ORF">CCY01nite_41030</name>
</gene>
<dbReference type="InterPro" id="IPR014710">
    <property type="entry name" value="RmlC-like_jellyroll"/>
</dbReference>
<dbReference type="RefSeq" id="WP_146865818.1">
    <property type="nucleotide sequence ID" value="NZ_BKAU01000005.1"/>
</dbReference>
<dbReference type="InterPro" id="IPR018490">
    <property type="entry name" value="cNMP-bd_dom_sf"/>
</dbReference>
<proteinExistence type="predicted"/>
<evidence type="ECO:0000313" key="2">
    <source>
        <dbReference type="EMBL" id="GEP97843.1"/>
    </source>
</evidence>
<dbReference type="AlphaFoldDB" id="A0A512RQ71"/>
<comment type="caution">
    <text evidence="2">The sequence shown here is derived from an EMBL/GenBank/DDBJ whole genome shotgun (WGS) entry which is preliminary data.</text>
</comment>
<feature type="domain" description="Cyclic nucleotide-binding" evidence="1">
    <location>
        <begin position="12"/>
        <end position="133"/>
    </location>
</feature>
<dbReference type="OrthoDB" id="9152304at2"/>
<name>A0A512RQ71_9BACT</name>